<reference evidence="2" key="1">
    <citation type="journal article" date="2014" name="Int. J. Syst. Evol. Microbiol.">
        <title>Complete genome sequence of Corynebacterium casei LMG S-19264T (=DSM 44701T), isolated from a smear-ripened cheese.</title>
        <authorList>
            <consortium name="US DOE Joint Genome Institute (JGI-PGF)"/>
            <person name="Walter F."/>
            <person name="Albersmeier A."/>
            <person name="Kalinowski J."/>
            <person name="Ruckert C."/>
        </authorList>
    </citation>
    <scope>NUCLEOTIDE SEQUENCE</scope>
    <source>
        <strain evidence="2">CGMCC 1.12777</strain>
    </source>
</reference>
<reference evidence="2" key="2">
    <citation type="submission" date="2020-09" db="EMBL/GenBank/DDBJ databases">
        <authorList>
            <person name="Sun Q."/>
            <person name="Zhou Y."/>
        </authorList>
    </citation>
    <scope>NUCLEOTIDE SEQUENCE</scope>
    <source>
        <strain evidence="2">CGMCC 1.12777</strain>
    </source>
</reference>
<comment type="caution">
    <text evidence="2">The sequence shown here is derived from an EMBL/GenBank/DDBJ whole genome shotgun (WGS) entry which is preliminary data.</text>
</comment>
<evidence type="ECO:0000313" key="2">
    <source>
        <dbReference type="EMBL" id="GGH89002.1"/>
    </source>
</evidence>
<dbReference type="EMBL" id="BMFV01000063">
    <property type="protein sequence ID" value="GGH89002.1"/>
    <property type="molecule type" value="Genomic_DNA"/>
</dbReference>
<comment type="similarity">
    <text evidence="1">Belongs to the ROK (NagC/XylR) family.</text>
</comment>
<evidence type="ECO:0008006" key="4">
    <source>
        <dbReference type="Google" id="ProtNLM"/>
    </source>
</evidence>
<dbReference type="SUPFAM" id="SSF53067">
    <property type="entry name" value="Actin-like ATPase domain"/>
    <property type="match status" value="1"/>
</dbReference>
<dbReference type="InterPro" id="IPR000600">
    <property type="entry name" value="ROK"/>
</dbReference>
<dbReference type="PANTHER" id="PTHR18964:SF149">
    <property type="entry name" value="BIFUNCTIONAL UDP-N-ACETYLGLUCOSAMINE 2-EPIMERASE_N-ACETYLMANNOSAMINE KINASE"/>
    <property type="match status" value="1"/>
</dbReference>
<proteinExistence type="inferred from homology"/>
<organism evidence="2 3">
    <name type="scientific">Pullulanibacillus pueri</name>
    <dbReference type="NCBI Taxonomy" id="1437324"/>
    <lineage>
        <taxon>Bacteria</taxon>
        <taxon>Bacillati</taxon>
        <taxon>Bacillota</taxon>
        <taxon>Bacilli</taxon>
        <taxon>Bacillales</taxon>
        <taxon>Sporolactobacillaceae</taxon>
        <taxon>Pullulanibacillus</taxon>
    </lineage>
</organism>
<dbReference type="Proteomes" id="UP000656813">
    <property type="component" value="Unassembled WGS sequence"/>
</dbReference>
<dbReference type="Gene3D" id="3.30.420.40">
    <property type="match status" value="2"/>
</dbReference>
<dbReference type="RefSeq" id="WP_188499412.1">
    <property type="nucleotide sequence ID" value="NZ_BMFV01000063.1"/>
</dbReference>
<sequence length="308" mass="34057">MTKCVVTLDIGGTSIHTAVVVDGIVQEKTMTTYPSLADRSKNIVIDHFTTIVNNQIQNFMESAHSAIPVLGVGIAFPGPSDYEKGVSYIKDLDKYESLYGVNLKEELYNSIVKDPFINRHISKDFSVYMENDATLFVLGEFKRKYKSKGVKKIAGFTLGTGIGSTFINDGLIVRGEYGIPKTGFIYNVPFKDATIDDYISKRGILKLASQHNLDSSQINVSDLANSARNGDNQAKVIFRDFGELLGEALYPFISSFEPEVIVFGGQISKSFKLFKYPFLQKLSLENIRVETSSSALYSTFIGADSLVI</sequence>
<protein>
    <recommendedName>
        <fullName evidence="4">Glucokinase</fullName>
    </recommendedName>
</protein>
<keyword evidence="3" id="KW-1185">Reference proteome</keyword>
<gene>
    <name evidence="2" type="ORF">GCM10007096_42610</name>
</gene>
<name>A0A8J3A3C8_9BACL</name>
<dbReference type="Pfam" id="PF00480">
    <property type="entry name" value="ROK"/>
    <property type="match status" value="1"/>
</dbReference>
<dbReference type="PANTHER" id="PTHR18964">
    <property type="entry name" value="ROK (REPRESSOR, ORF, KINASE) FAMILY"/>
    <property type="match status" value="1"/>
</dbReference>
<dbReference type="AlphaFoldDB" id="A0A8J3A3C8"/>
<dbReference type="InterPro" id="IPR043129">
    <property type="entry name" value="ATPase_NBD"/>
</dbReference>
<accession>A0A8J3A3C8</accession>
<evidence type="ECO:0000313" key="3">
    <source>
        <dbReference type="Proteomes" id="UP000656813"/>
    </source>
</evidence>
<evidence type="ECO:0000256" key="1">
    <source>
        <dbReference type="ARBA" id="ARBA00006479"/>
    </source>
</evidence>
<dbReference type="CDD" id="cd23763">
    <property type="entry name" value="ASKHA_ATPase_ROK"/>
    <property type="match status" value="1"/>
</dbReference>